<organism evidence="2 3">
    <name type="scientific">Musa troglodytarum</name>
    <name type="common">fe'i banana</name>
    <dbReference type="NCBI Taxonomy" id="320322"/>
    <lineage>
        <taxon>Eukaryota</taxon>
        <taxon>Viridiplantae</taxon>
        <taxon>Streptophyta</taxon>
        <taxon>Embryophyta</taxon>
        <taxon>Tracheophyta</taxon>
        <taxon>Spermatophyta</taxon>
        <taxon>Magnoliopsida</taxon>
        <taxon>Liliopsida</taxon>
        <taxon>Zingiberales</taxon>
        <taxon>Musaceae</taxon>
        <taxon>Musa</taxon>
    </lineage>
</organism>
<evidence type="ECO:0000313" key="3">
    <source>
        <dbReference type="Proteomes" id="UP001055439"/>
    </source>
</evidence>
<name>A0A9E7LDT0_9LILI</name>
<sequence length="75" mass="8208">MKQGDLPPQDMSSLVSELFDRRSPVVGSLKKKGALQMQQTADKEEKNAGMGKDRTNGILKKPADDNVNPLTQEVP</sequence>
<accession>A0A9E7LDT0</accession>
<reference evidence="2" key="1">
    <citation type="submission" date="2022-05" db="EMBL/GenBank/DDBJ databases">
        <title>The Musa troglodytarum L. genome provides insights into the mechanism of non-climacteric behaviour and enrichment of carotenoids.</title>
        <authorList>
            <person name="Wang J."/>
        </authorList>
    </citation>
    <scope>NUCLEOTIDE SEQUENCE</scope>
    <source>
        <tissue evidence="2">Leaf</tissue>
    </source>
</reference>
<keyword evidence="3" id="KW-1185">Reference proteome</keyword>
<protein>
    <submittedName>
        <fullName evidence="2">Uncharacterized protein</fullName>
    </submittedName>
</protein>
<gene>
    <name evidence="2" type="ORF">MUK42_34399</name>
</gene>
<feature type="region of interest" description="Disordered" evidence="1">
    <location>
        <begin position="27"/>
        <end position="75"/>
    </location>
</feature>
<evidence type="ECO:0000313" key="2">
    <source>
        <dbReference type="EMBL" id="URE47000.1"/>
    </source>
</evidence>
<dbReference type="Proteomes" id="UP001055439">
    <property type="component" value="Chromosome 9"/>
</dbReference>
<dbReference type="AlphaFoldDB" id="A0A9E7LDT0"/>
<feature type="compositionally biased region" description="Basic and acidic residues" evidence="1">
    <location>
        <begin position="41"/>
        <end position="55"/>
    </location>
</feature>
<dbReference type="EMBL" id="CP097511">
    <property type="protein sequence ID" value="URE47000.1"/>
    <property type="molecule type" value="Genomic_DNA"/>
</dbReference>
<proteinExistence type="predicted"/>
<evidence type="ECO:0000256" key="1">
    <source>
        <dbReference type="SAM" id="MobiDB-lite"/>
    </source>
</evidence>